<dbReference type="PROSITE" id="PS00028">
    <property type="entry name" value="ZINC_FINGER_C2H2_1"/>
    <property type="match status" value="2"/>
</dbReference>
<dbReference type="STRING" id="35608.A0A2U1QEW2"/>
<feature type="domain" description="C2H2-type" evidence="10">
    <location>
        <begin position="84"/>
        <end position="111"/>
    </location>
</feature>
<protein>
    <submittedName>
        <fullName evidence="11">Zinc finger, C2H2</fullName>
    </submittedName>
</protein>
<dbReference type="InterPro" id="IPR013087">
    <property type="entry name" value="Znf_C2H2_type"/>
</dbReference>
<keyword evidence="3" id="KW-0677">Repeat</keyword>
<evidence type="ECO:0000256" key="9">
    <source>
        <dbReference type="PROSITE-ProRule" id="PRU00042"/>
    </source>
</evidence>
<name>A0A2U1QEW2_ARTAN</name>
<keyword evidence="12" id="KW-1185">Reference proteome</keyword>
<gene>
    <name evidence="11" type="ORF">CTI12_AA027880</name>
</gene>
<evidence type="ECO:0000313" key="11">
    <source>
        <dbReference type="EMBL" id="PWA96528.1"/>
    </source>
</evidence>
<evidence type="ECO:0000256" key="2">
    <source>
        <dbReference type="ARBA" id="ARBA00022723"/>
    </source>
</evidence>
<keyword evidence="8" id="KW-0539">Nucleus</keyword>
<dbReference type="SMART" id="SM00355">
    <property type="entry name" value="ZnF_C2H2"/>
    <property type="match status" value="2"/>
</dbReference>
<evidence type="ECO:0000256" key="1">
    <source>
        <dbReference type="ARBA" id="ARBA00004123"/>
    </source>
</evidence>
<comment type="subcellular location">
    <subcellularLocation>
        <location evidence="1">Nucleus</location>
    </subcellularLocation>
</comment>
<accession>A0A2U1QEW2</accession>
<dbReference type="Proteomes" id="UP000245207">
    <property type="component" value="Unassembled WGS sequence"/>
</dbReference>
<dbReference type="AlphaFoldDB" id="A0A2U1QEW2"/>
<dbReference type="Pfam" id="PF13912">
    <property type="entry name" value="zf-C2H2_6"/>
    <property type="match status" value="2"/>
</dbReference>
<evidence type="ECO:0000256" key="6">
    <source>
        <dbReference type="ARBA" id="ARBA00023015"/>
    </source>
</evidence>
<dbReference type="InterPro" id="IPR036236">
    <property type="entry name" value="Znf_C2H2_sf"/>
</dbReference>
<evidence type="ECO:0000256" key="7">
    <source>
        <dbReference type="ARBA" id="ARBA00023163"/>
    </source>
</evidence>
<dbReference type="PROSITE" id="PS50157">
    <property type="entry name" value="ZINC_FINGER_C2H2_2"/>
    <property type="match status" value="2"/>
</dbReference>
<dbReference type="PANTHER" id="PTHR26374">
    <property type="entry name" value="ZINC FINGER PROTEIN ZAT5"/>
    <property type="match status" value="1"/>
</dbReference>
<keyword evidence="7" id="KW-0804">Transcription</keyword>
<keyword evidence="4 9" id="KW-0863">Zinc-finger</keyword>
<evidence type="ECO:0000259" key="10">
    <source>
        <dbReference type="PROSITE" id="PS50157"/>
    </source>
</evidence>
<dbReference type="GO" id="GO:0005634">
    <property type="term" value="C:nucleus"/>
    <property type="evidence" value="ECO:0007669"/>
    <property type="project" value="UniProtKB-SubCell"/>
</dbReference>
<keyword evidence="2" id="KW-0479">Metal-binding</keyword>
<comment type="caution">
    <text evidence="11">The sequence shown here is derived from an EMBL/GenBank/DDBJ whole genome shotgun (WGS) entry which is preliminary data.</text>
</comment>
<dbReference type="GO" id="GO:0010200">
    <property type="term" value="P:response to chitin"/>
    <property type="evidence" value="ECO:0007669"/>
    <property type="project" value="TreeGrafter"/>
</dbReference>
<evidence type="ECO:0000256" key="5">
    <source>
        <dbReference type="ARBA" id="ARBA00022833"/>
    </source>
</evidence>
<organism evidence="11 12">
    <name type="scientific">Artemisia annua</name>
    <name type="common">Sweet wormwood</name>
    <dbReference type="NCBI Taxonomy" id="35608"/>
    <lineage>
        <taxon>Eukaryota</taxon>
        <taxon>Viridiplantae</taxon>
        <taxon>Streptophyta</taxon>
        <taxon>Embryophyta</taxon>
        <taxon>Tracheophyta</taxon>
        <taxon>Spermatophyta</taxon>
        <taxon>Magnoliopsida</taxon>
        <taxon>eudicotyledons</taxon>
        <taxon>Gunneridae</taxon>
        <taxon>Pentapetalae</taxon>
        <taxon>asterids</taxon>
        <taxon>campanulids</taxon>
        <taxon>Asterales</taxon>
        <taxon>Asteraceae</taxon>
        <taxon>Asteroideae</taxon>
        <taxon>Anthemideae</taxon>
        <taxon>Artemisiinae</taxon>
        <taxon>Artemisia</taxon>
    </lineage>
</organism>
<sequence>MTTEMNKQSDKCTMMIVEHLEENSGFPDSDYGYECKTCKKRFKSYQALGGHQGVHKKIKRGADYDAALCLLSLTGVPTVSSGLHRCKMCTKEFETGQALGGHMRQHRLEKVTMKEGLFQQEAAQENVGSDLESDSVLTMMELQQQKAVMDERIRIRRELIVAAKELQLGF</sequence>
<evidence type="ECO:0000313" key="12">
    <source>
        <dbReference type="Proteomes" id="UP000245207"/>
    </source>
</evidence>
<dbReference type="EMBL" id="PKPP01000173">
    <property type="protein sequence ID" value="PWA96528.1"/>
    <property type="molecule type" value="Genomic_DNA"/>
</dbReference>
<keyword evidence="5" id="KW-0862">Zinc</keyword>
<evidence type="ECO:0000256" key="8">
    <source>
        <dbReference type="ARBA" id="ARBA00023242"/>
    </source>
</evidence>
<keyword evidence="6" id="KW-0805">Transcription regulation</keyword>
<feature type="domain" description="C2H2-type" evidence="10">
    <location>
        <begin position="33"/>
        <end position="60"/>
    </location>
</feature>
<dbReference type="PANTHER" id="PTHR26374:SF413">
    <property type="entry name" value="ZINC FINGER C2H2-TYPE_INTEGRASE DNA-BINDING DOMAIN-CONTAINING PROTEIN-RELATED"/>
    <property type="match status" value="1"/>
</dbReference>
<reference evidence="11 12" key="1">
    <citation type="journal article" date="2018" name="Mol. Plant">
        <title>The genome of Artemisia annua provides insight into the evolution of Asteraceae family and artemisinin biosynthesis.</title>
        <authorList>
            <person name="Shen Q."/>
            <person name="Zhang L."/>
            <person name="Liao Z."/>
            <person name="Wang S."/>
            <person name="Yan T."/>
            <person name="Shi P."/>
            <person name="Liu M."/>
            <person name="Fu X."/>
            <person name="Pan Q."/>
            <person name="Wang Y."/>
            <person name="Lv Z."/>
            <person name="Lu X."/>
            <person name="Zhang F."/>
            <person name="Jiang W."/>
            <person name="Ma Y."/>
            <person name="Chen M."/>
            <person name="Hao X."/>
            <person name="Li L."/>
            <person name="Tang Y."/>
            <person name="Lv G."/>
            <person name="Zhou Y."/>
            <person name="Sun X."/>
            <person name="Brodelius P.E."/>
            <person name="Rose J.K.C."/>
            <person name="Tang K."/>
        </authorList>
    </citation>
    <scope>NUCLEOTIDE SEQUENCE [LARGE SCALE GENOMIC DNA]</scope>
    <source>
        <strain evidence="12">cv. Huhao1</strain>
        <tissue evidence="11">Leaf</tissue>
    </source>
</reference>
<dbReference type="SUPFAM" id="SSF57667">
    <property type="entry name" value="beta-beta-alpha zinc fingers"/>
    <property type="match status" value="1"/>
</dbReference>
<dbReference type="Gene3D" id="3.30.160.60">
    <property type="entry name" value="Classic Zinc Finger"/>
    <property type="match status" value="2"/>
</dbReference>
<dbReference type="GO" id="GO:0008270">
    <property type="term" value="F:zinc ion binding"/>
    <property type="evidence" value="ECO:0007669"/>
    <property type="project" value="UniProtKB-KW"/>
</dbReference>
<proteinExistence type="predicted"/>
<dbReference type="OrthoDB" id="7999619at2759"/>
<evidence type="ECO:0000256" key="4">
    <source>
        <dbReference type="ARBA" id="ARBA00022771"/>
    </source>
</evidence>
<evidence type="ECO:0000256" key="3">
    <source>
        <dbReference type="ARBA" id="ARBA00022737"/>
    </source>
</evidence>